<evidence type="ECO:0000256" key="1">
    <source>
        <dbReference type="ARBA" id="ARBA00004123"/>
    </source>
</evidence>
<dbReference type="FunFam" id="3.30.70.330:FF:000233">
    <property type="entry name" value="Zinc finger CCHC-type and RNA-binding motif-containing protein 1"/>
    <property type="match status" value="1"/>
</dbReference>
<reference evidence="15 16" key="1">
    <citation type="journal article" date="2010" name="Science">
        <title>Genomic comparison of the ants Camponotus floridanus and Harpegnathos saltator.</title>
        <authorList>
            <person name="Bonasio R."/>
            <person name="Zhang G."/>
            <person name="Ye C."/>
            <person name="Mutti N.S."/>
            <person name="Fang X."/>
            <person name="Qin N."/>
            <person name="Donahue G."/>
            <person name="Yang P."/>
            <person name="Li Q."/>
            <person name="Li C."/>
            <person name="Zhang P."/>
            <person name="Huang Z."/>
            <person name="Berger S.L."/>
            <person name="Reinberg D."/>
            <person name="Wang J."/>
            <person name="Liebig J."/>
        </authorList>
    </citation>
    <scope>NUCLEOTIDE SEQUENCE [LARGE SCALE GENOMIC DNA]</scope>
    <source>
        <strain evidence="16">C129</strain>
    </source>
</reference>
<sequence>MSGHIVPSKSTVYVSNLPFSLTNNDVHQLLSNYGKIVKVTILKDKVTRRSRGVAFVLFLKVEDAVVCAKALNNTEVFGRTVKSSIAVDNGRSTEFIRRRDYPDKTQCYECGQEGHLSYCCSNNALGPRKPPPKRIRIRKKNVKQEKYDTSYLDTDDSDEATKRPRRNTNDIDDDDTEEEPETLSAVIAFEQRQTELEHRQTINECNRKEKLTVPKKRYKKHNYFSDEEYFSE</sequence>
<dbReference type="PANTHER" id="PTHR46259:SF1">
    <property type="entry name" value="ZINC FINGER CCHC-TYPE AND RNA-BINDING MOTIF-CONTAINING PROTEIN 1"/>
    <property type="match status" value="1"/>
</dbReference>
<dbReference type="Pfam" id="PF00076">
    <property type="entry name" value="RRM_1"/>
    <property type="match status" value="1"/>
</dbReference>
<dbReference type="OMA" id="YECGQEG"/>
<keyword evidence="8" id="KW-0539">Nucleus</keyword>
<dbReference type="AlphaFoldDB" id="E2ADV7"/>
<keyword evidence="4" id="KW-0479">Metal-binding</keyword>
<dbReference type="GO" id="GO:0000398">
    <property type="term" value="P:mRNA splicing, via spliceosome"/>
    <property type="evidence" value="ECO:0007669"/>
    <property type="project" value="InterPro"/>
</dbReference>
<evidence type="ECO:0000256" key="2">
    <source>
        <dbReference type="ARBA" id="ARBA00015428"/>
    </source>
</evidence>
<dbReference type="OrthoDB" id="267048at2759"/>
<evidence type="ECO:0000259" key="14">
    <source>
        <dbReference type="PROSITE" id="PS50158"/>
    </source>
</evidence>
<feature type="domain" description="CCHC-type" evidence="14">
    <location>
        <begin position="107"/>
        <end position="122"/>
    </location>
</feature>
<dbReference type="STRING" id="104421.E2ADV7"/>
<dbReference type="CDD" id="cd12393">
    <property type="entry name" value="RRM_ZCRB1"/>
    <property type="match status" value="1"/>
</dbReference>
<comment type="subcellular location">
    <subcellularLocation>
        <location evidence="1">Nucleus</location>
    </subcellularLocation>
</comment>
<evidence type="ECO:0000256" key="4">
    <source>
        <dbReference type="ARBA" id="ARBA00022723"/>
    </source>
</evidence>
<dbReference type="InParanoid" id="E2ADV7"/>
<evidence type="ECO:0000256" key="11">
    <source>
        <dbReference type="PROSITE-ProRule" id="PRU00176"/>
    </source>
</evidence>
<protein>
    <recommendedName>
        <fullName evidence="2">Zinc finger CCHC-type and RNA-binding motif-containing protein 1</fullName>
    </recommendedName>
    <alternativeName>
        <fullName evidence="9">U11/U12 small nuclear ribonucleoprotein 31 kDa protein</fullName>
    </alternativeName>
</protein>
<keyword evidence="6" id="KW-0862">Zinc</keyword>
<keyword evidence="16" id="KW-1185">Reference proteome</keyword>
<dbReference type="PANTHER" id="PTHR46259">
    <property type="entry name" value="ZINC FINGER CCHC-TYPE AND RNA-BINDING MOTIF-CONTAINING PROTEIN 1"/>
    <property type="match status" value="1"/>
</dbReference>
<evidence type="ECO:0000256" key="3">
    <source>
        <dbReference type="ARBA" id="ARBA00022664"/>
    </source>
</evidence>
<dbReference type="GO" id="GO:0005689">
    <property type="term" value="C:U12-type spliceosomal complex"/>
    <property type="evidence" value="ECO:0007669"/>
    <property type="project" value="InterPro"/>
</dbReference>
<dbReference type="GO" id="GO:0003723">
    <property type="term" value="F:RNA binding"/>
    <property type="evidence" value="ECO:0007669"/>
    <property type="project" value="UniProtKB-UniRule"/>
</dbReference>
<organism evidence="16">
    <name type="scientific">Camponotus floridanus</name>
    <name type="common">Florida carpenter ant</name>
    <dbReference type="NCBI Taxonomy" id="104421"/>
    <lineage>
        <taxon>Eukaryota</taxon>
        <taxon>Metazoa</taxon>
        <taxon>Ecdysozoa</taxon>
        <taxon>Arthropoda</taxon>
        <taxon>Hexapoda</taxon>
        <taxon>Insecta</taxon>
        <taxon>Pterygota</taxon>
        <taxon>Neoptera</taxon>
        <taxon>Endopterygota</taxon>
        <taxon>Hymenoptera</taxon>
        <taxon>Apocrita</taxon>
        <taxon>Aculeata</taxon>
        <taxon>Formicoidea</taxon>
        <taxon>Formicidae</taxon>
        <taxon>Formicinae</taxon>
        <taxon>Camponotus</taxon>
    </lineage>
</organism>
<dbReference type="EMBL" id="GL438820">
    <property type="protein sequence ID" value="EFN68469.1"/>
    <property type="molecule type" value="Genomic_DNA"/>
</dbReference>
<evidence type="ECO:0000256" key="10">
    <source>
        <dbReference type="PROSITE-ProRule" id="PRU00047"/>
    </source>
</evidence>
<keyword evidence="5 10" id="KW-0863">Zinc-finger</keyword>
<evidence type="ECO:0000256" key="8">
    <source>
        <dbReference type="ARBA" id="ARBA00023242"/>
    </source>
</evidence>
<dbReference type="InterPro" id="IPR012677">
    <property type="entry name" value="Nucleotide-bd_a/b_plait_sf"/>
</dbReference>
<feature type="domain" description="RRM" evidence="13">
    <location>
        <begin position="10"/>
        <end position="88"/>
    </location>
</feature>
<dbReference type="InterPro" id="IPR000504">
    <property type="entry name" value="RRM_dom"/>
</dbReference>
<dbReference type="InterPro" id="IPR001878">
    <property type="entry name" value="Znf_CCHC"/>
</dbReference>
<gene>
    <name evidence="15" type="ORF">EAG_10443</name>
</gene>
<dbReference type="Gene3D" id="3.30.70.330">
    <property type="match status" value="1"/>
</dbReference>
<dbReference type="InterPro" id="IPR035979">
    <property type="entry name" value="RBD_domain_sf"/>
</dbReference>
<proteinExistence type="predicted"/>
<accession>E2ADV7</accession>
<evidence type="ECO:0000256" key="5">
    <source>
        <dbReference type="ARBA" id="ARBA00022771"/>
    </source>
</evidence>
<evidence type="ECO:0000256" key="7">
    <source>
        <dbReference type="ARBA" id="ARBA00022884"/>
    </source>
</evidence>
<evidence type="ECO:0000256" key="12">
    <source>
        <dbReference type="SAM" id="MobiDB-lite"/>
    </source>
</evidence>
<name>E2ADV7_CAMFO</name>
<evidence type="ECO:0000259" key="13">
    <source>
        <dbReference type="PROSITE" id="PS50102"/>
    </source>
</evidence>
<dbReference type="PROSITE" id="PS50102">
    <property type="entry name" value="RRM"/>
    <property type="match status" value="1"/>
</dbReference>
<evidence type="ECO:0000256" key="9">
    <source>
        <dbReference type="ARBA" id="ARBA00032031"/>
    </source>
</evidence>
<dbReference type="SMART" id="SM00360">
    <property type="entry name" value="RRM"/>
    <property type="match status" value="1"/>
</dbReference>
<evidence type="ECO:0000313" key="16">
    <source>
        <dbReference type="Proteomes" id="UP000000311"/>
    </source>
</evidence>
<feature type="compositionally biased region" description="Acidic residues" evidence="12">
    <location>
        <begin position="170"/>
        <end position="181"/>
    </location>
</feature>
<feature type="region of interest" description="Disordered" evidence="12">
    <location>
        <begin position="139"/>
        <end position="181"/>
    </location>
</feature>
<keyword evidence="3" id="KW-0507">mRNA processing</keyword>
<dbReference type="PROSITE" id="PS50158">
    <property type="entry name" value="ZF_CCHC"/>
    <property type="match status" value="1"/>
</dbReference>
<evidence type="ECO:0000256" key="6">
    <source>
        <dbReference type="ARBA" id="ARBA00022833"/>
    </source>
</evidence>
<dbReference type="GO" id="GO:0008270">
    <property type="term" value="F:zinc ion binding"/>
    <property type="evidence" value="ECO:0007669"/>
    <property type="project" value="UniProtKB-KW"/>
</dbReference>
<dbReference type="InterPro" id="IPR044598">
    <property type="entry name" value="ZCRB1"/>
</dbReference>
<dbReference type="KEGG" id="cfo:105251285"/>
<keyword evidence="7 11" id="KW-0694">RNA-binding</keyword>
<dbReference type="SUPFAM" id="SSF54928">
    <property type="entry name" value="RNA-binding domain, RBD"/>
    <property type="match status" value="1"/>
</dbReference>
<dbReference type="Proteomes" id="UP000000311">
    <property type="component" value="Unassembled WGS sequence"/>
</dbReference>
<dbReference type="InterPro" id="IPR034219">
    <property type="entry name" value="ZCRB1_RRM"/>
</dbReference>
<dbReference type="Gene3D" id="4.10.60.10">
    <property type="entry name" value="Zinc finger, CCHC-type"/>
    <property type="match status" value="1"/>
</dbReference>
<evidence type="ECO:0000313" key="15">
    <source>
        <dbReference type="EMBL" id="EFN68469.1"/>
    </source>
</evidence>